<evidence type="ECO:0000256" key="4">
    <source>
        <dbReference type="ARBA" id="ARBA00023163"/>
    </source>
</evidence>
<evidence type="ECO:0000259" key="6">
    <source>
        <dbReference type="PROSITE" id="PS50863"/>
    </source>
</evidence>
<protein>
    <recommendedName>
        <fullName evidence="6">TF-B3 domain-containing protein</fullName>
    </recommendedName>
</protein>
<dbReference type="AlphaFoldDB" id="A0AAV5KDA7"/>
<keyword evidence="8" id="KW-1185">Reference proteome</keyword>
<dbReference type="Gene3D" id="2.40.330.10">
    <property type="entry name" value="DNA-binding pseudobarrel domain"/>
    <property type="match status" value="1"/>
</dbReference>
<dbReference type="GO" id="GO:0005634">
    <property type="term" value="C:nucleus"/>
    <property type="evidence" value="ECO:0007669"/>
    <property type="project" value="UniProtKB-SubCell"/>
</dbReference>
<evidence type="ECO:0000256" key="1">
    <source>
        <dbReference type="ARBA" id="ARBA00004123"/>
    </source>
</evidence>
<dbReference type="PROSITE" id="PS50863">
    <property type="entry name" value="B3"/>
    <property type="match status" value="1"/>
</dbReference>
<keyword evidence="2" id="KW-0805">Transcription regulation</keyword>
<dbReference type="EMBL" id="BPVZ01000060">
    <property type="protein sequence ID" value="GKV22501.1"/>
    <property type="molecule type" value="Genomic_DNA"/>
</dbReference>
<proteinExistence type="predicted"/>
<dbReference type="GO" id="GO:0003677">
    <property type="term" value="F:DNA binding"/>
    <property type="evidence" value="ECO:0007669"/>
    <property type="project" value="UniProtKB-KW"/>
</dbReference>
<dbReference type="Proteomes" id="UP001054252">
    <property type="component" value="Unassembled WGS sequence"/>
</dbReference>
<feature type="domain" description="TF-B3" evidence="6">
    <location>
        <begin position="55"/>
        <end position="146"/>
    </location>
</feature>
<sequence>MSYGRVACNRQDKPLCHKRKRATYDDDLGKDGVKSAVMERAREVQANLSTEFPSFIKHLLQSHVTKGFWLGICRRFSQIYLPKQDTVMILEDENGKEFETKYLAGKAGLSAGWRWFSIAHKLLEGDVVVFHLVERLKFKVYIVRCNGYDEVDGALGLLKLEACNKPAALEKEVEIHEEMADMSLEEMMLAPDISEENNKNVSLMSNGTNMAPVSHHSENDSENLVSEVMDGIMLSDSVVDFKDVKSIKDFTILVNGLIINSGLSKYLQTKYYELCCSQNSFLHDHLLEGLNCKLAAGVIAETINIADAIRASKLNTSEDNFLTWDKTLKAFEVLGMNVGFLQVRLHQLTKLSLQSKRCREAKYEWDIAEEEKRMLESKLFEVNEKLNVLDTEIKTLEVNPDSLEIMFEEAAKAPW</sequence>
<name>A0AAV5KDA7_9ROSI</name>
<keyword evidence="4" id="KW-0804">Transcription</keyword>
<dbReference type="Pfam" id="PF02362">
    <property type="entry name" value="B3"/>
    <property type="match status" value="1"/>
</dbReference>
<dbReference type="InterPro" id="IPR003340">
    <property type="entry name" value="B3_DNA-bd"/>
</dbReference>
<reference evidence="7 8" key="1">
    <citation type="journal article" date="2021" name="Commun. Biol.">
        <title>The genome of Shorea leprosula (Dipterocarpaceae) highlights the ecological relevance of drought in aseasonal tropical rainforests.</title>
        <authorList>
            <person name="Ng K.K.S."/>
            <person name="Kobayashi M.J."/>
            <person name="Fawcett J.A."/>
            <person name="Hatakeyama M."/>
            <person name="Paape T."/>
            <person name="Ng C.H."/>
            <person name="Ang C.C."/>
            <person name="Tnah L.H."/>
            <person name="Lee C.T."/>
            <person name="Nishiyama T."/>
            <person name="Sese J."/>
            <person name="O'Brien M.J."/>
            <person name="Copetti D."/>
            <person name="Mohd Noor M.I."/>
            <person name="Ong R.C."/>
            <person name="Putra M."/>
            <person name="Sireger I.Z."/>
            <person name="Indrioko S."/>
            <person name="Kosugi Y."/>
            <person name="Izuno A."/>
            <person name="Isagi Y."/>
            <person name="Lee S.L."/>
            <person name="Shimizu K.K."/>
        </authorList>
    </citation>
    <scope>NUCLEOTIDE SEQUENCE [LARGE SCALE GENOMIC DNA]</scope>
    <source>
        <strain evidence="7">214</strain>
    </source>
</reference>
<comment type="caution">
    <text evidence="7">The sequence shown here is derived from an EMBL/GenBank/DDBJ whole genome shotgun (WGS) entry which is preliminary data.</text>
</comment>
<keyword evidence="3" id="KW-0238">DNA-binding</keyword>
<evidence type="ECO:0000313" key="7">
    <source>
        <dbReference type="EMBL" id="GKV22501.1"/>
    </source>
</evidence>
<evidence type="ECO:0000313" key="8">
    <source>
        <dbReference type="Proteomes" id="UP001054252"/>
    </source>
</evidence>
<dbReference type="SMART" id="SM01019">
    <property type="entry name" value="B3"/>
    <property type="match status" value="1"/>
</dbReference>
<evidence type="ECO:0000256" key="3">
    <source>
        <dbReference type="ARBA" id="ARBA00023125"/>
    </source>
</evidence>
<keyword evidence="5" id="KW-0539">Nucleus</keyword>
<evidence type="ECO:0000256" key="5">
    <source>
        <dbReference type="ARBA" id="ARBA00023242"/>
    </source>
</evidence>
<dbReference type="CDD" id="cd10017">
    <property type="entry name" value="B3_DNA"/>
    <property type="match status" value="1"/>
</dbReference>
<dbReference type="PANTHER" id="PTHR31391:SF101">
    <property type="entry name" value="B3 DOMAIN-CONTAINING PROTEIN OS01G0234100"/>
    <property type="match status" value="1"/>
</dbReference>
<dbReference type="InterPro" id="IPR015300">
    <property type="entry name" value="DNA-bd_pseudobarrel_sf"/>
</dbReference>
<organism evidence="7 8">
    <name type="scientific">Rubroshorea leprosula</name>
    <dbReference type="NCBI Taxonomy" id="152421"/>
    <lineage>
        <taxon>Eukaryota</taxon>
        <taxon>Viridiplantae</taxon>
        <taxon>Streptophyta</taxon>
        <taxon>Embryophyta</taxon>
        <taxon>Tracheophyta</taxon>
        <taxon>Spermatophyta</taxon>
        <taxon>Magnoliopsida</taxon>
        <taxon>eudicotyledons</taxon>
        <taxon>Gunneridae</taxon>
        <taxon>Pentapetalae</taxon>
        <taxon>rosids</taxon>
        <taxon>malvids</taxon>
        <taxon>Malvales</taxon>
        <taxon>Dipterocarpaceae</taxon>
        <taxon>Rubroshorea</taxon>
    </lineage>
</organism>
<evidence type="ECO:0000256" key="2">
    <source>
        <dbReference type="ARBA" id="ARBA00023015"/>
    </source>
</evidence>
<comment type="subcellular location">
    <subcellularLocation>
        <location evidence="1">Nucleus</location>
    </subcellularLocation>
</comment>
<dbReference type="PANTHER" id="PTHR31391">
    <property type="entry name" value="B3 DOMAIN-CONTAINING PROTEIN OS11G0197600-RELATED"/>
    <property type="match status" value="1"/>
</dbReference>
<dbReference type="InterPro" id="IPR044837">
    <property type="entry name" value="REM16-like"/>
</dbReference>
<gene>
    <name evidence="7" type="ORF">SLEP1_g32366</name>
</gene>
<accession>A0AAV5KDA7</accession>
<dbReference type="SUPFAM" id="SSF101936">
    <property type="entry name" value="DNA-binding pseudobarrel domain"/>
    <property type="match status" value="1"/>
</dbReference>